<accession>A0A1S3JS76</accession>
<dbReference type="SUPFAM" id="SSF54001">
    <property type="entry name" value="Cysteine proteinases"/>
    <property type="match status" value="1"/>
</dbReference>
<evidence type="ECO:0000313" key="4">
    <source>
        <dbReference type="Proteomes" id="UP000085678"/>
    </source>
</evidence>
<gene>
    <name evidence="5" type="primary">LOC106175477</name>
</gene>
<feature type="compositionally biased region" description="Basic residues" evidence="2">
    <location>
        <begin position="755"/>
        <end position="768"/>
    </location>
</feature>
<dbReference type="GO" id="GO:0008270">
    <property type="term" value="F:zinc ion binding"/>
    <property type="evidence" value="ECO:0007669"/>
    <property type="project" value="UniProtKB-KW"/>
</dbReference>
<reference evidence="5" key="1">
    <citation type="submission" date="2025-08" db="UniProtKB">
        <authorList>
            <consortium name="RefSeq"/>
        </authorList>
    </citation>
    <scope>IDENTIFICATION</scope>
    <source>
        <tissue evidence="5">Gonads</tissue>
    </source>
</reference>
<keyword evidence="1" id="KW-0862">Zinc</keyword>
<dbReference type="Pfam" id="PF04434">
    <property type="entry name" value="SWIM"/>
    <property type="match status" value="1"/>
</dbReference>
<dbReference type="AlphaFoldDB" id="A0A1S3JS76"/>
<dbReference type="STRING" id="7574.A0A1S3JS76"/>
<dbReference type="RefSeq" id="XP_013412961.1">
    <property type="nucleotide sequence ID" value="XM_013557507.1"/>
</dbReference>
<keyword evidence="1" id="KW-0479">Metal-binding</keyword>
<dbReference type="PANTHER" id="PTHR47456:SF1">
    <property type="entry name" value="PHD-TYPE DOMAIN-CONTAINING PROTEIN"/>
    <property type="match status" value="1"/>
</dbReference>
<feature type="region of interest" description="Disordered" evidence="2">
    <location>
        <begin position="745"/>
        <end position="775"/>
    </location>
</feature>
<dbReference type="Pfam" id="PF15299">
    <property type="entry name" value="ALS2CR8"/>
    <property type="match status" value="1"/>
</dbReference>
<feature type="region of interest" description="Disordered" evidence="2">
    <location>
        <begin position="849"/>
        <end position="876"/>
    </location>
</feature>
<dbReference type="Proteomes" id="UP000085678">
    <property type="component" value="Unplaced"/>
</dbReference>
<evidence type="ECO:0000313" key="5">
    <source>
        <dbReference type="RefSeq" id="XP_013412961.1"/>
    </source>
</evidence>
<feature type="compositionally biased region" description="Polar residues" evidence="2">
    <location>
        <begin position="856"/>
        <end position="876"/>
    </location>
</feature>
<name>A0A1S3JS76_LINAN</name>
<dbReference type="Pfam" id="PF21056">
    <property type="entry name" value="ZSWIM1-3_RNaseH-like"/>
    <property type="match status" value="1"/>
</dbReference>
<feature type="domain" description="SWIM-type" evidence="3">
    <location>
        <begin position="600"/>
        <end position="638"/>
    </location>
</feature>
<dbReference type="InParanoid" id="A0A1S3JS76"/>
<dbReference type="OrthoDB" id="6157967at2759"/>
<organism evidence="4 5">
    <name type="scientific">Lingula anatina</name>
    <name type="common">Brachiopod</name>
    <name type="synonym">Lingula unguis</name>
    <dbReference type="NCBI Taxonomy" id="7574"/>
    <lineage>
        <taxon>Eukaryota</taxon>
        <taxon>Metazoa</taxon>
        <taxon>Spiralia</taxon>
        <taxon>Lophotrochozoa</taxon>
        <taxon>Brachiopoda</taxon>
        <taxon>Linguliformea</taxon>
        <taxon>Lingulata</taxon>
        <taxon>Lingulida</taxon>
        <taxon>Linguloidea</taxon>
        <taxon>Lingulidae</taxon>
        <taxon>Lingula</taxon>
    </lineage>
</organism>
<keyword evidence="4" id="KW-1185">Reference proteome</keyword>
<evidence type="ECO:0000256" key="1">
    <source>
        <dbReference type="PROSITE-ProRule" id="PRU00325"/>
    </source>
</evidence>
<dbReference type="InterPro" id="IPR048324">
    <property type="entry name" value="ZSWIM1-3_RNaseH-like"/>
</dbReference>
<proteinExistence type="predicted"/>
<evidence type="ECO:0000259" key="3">
    <source>
        <dbReference type="PROSITE" id="PS50966"/>
    </source>
</evidence>
<dbReference type="PANTHER" id="PTHR47456">
    <property type="entry name" value="PHD-TYPE DOMAIN-CONTAINING PROTEIN"/>
    <property type="match status" value="1"/>
</dbReference>
<dbReference type="GeneID" id="106175477"/>
<dbReference type="InterPro" id="IPR007527">
    <property type="entry name" value="Znf_SWIM"/>
</dbReference>
<sequence>MALSYVNSPELAFKVIEEYEIKTNSQFVHYSGPSPKRFGSSDWKVSNKKIRWQQRTDTSFGRLEFDGVPFMTYSELILDCRHGPDRNKALKAKLAAAKAKKIEVDSKNARRNQSTKLRNDIMNGKDVVAEKRIYVYLPDETEHTNHPVGKDAGFHQQLDHRVIEHIQHLVAEGVTDPQEMRRHIEIYVKGYPFQLDGEQRPDRSNRRFYPSIVDIRGHMYRALVKLRFSKIDQENFRRIVESWKDNSDDSFFFRPYKKRLDIDFETANITDDTFTDDITINQKTSEERLLFVHQTQWQKRLLSTYGNELFLLDATYRVTKYSLPLFFLVVRTNVDYQVVASFVIQDETTEAISEALAMVKSWNPSWQPKNAMTDNCDEEIKAIESVLPGCSVLLCDFHREQAWLRWLRKSSNGMSEKRAEILARFRKIAQALTEVEYHAAVADLKRSRVWQDDKSKKLRQWFEGTWLKVHKRWVKAFRAHRLLSFVNTNNGVERQNRTFKYNYLRQCSRNSLSTMVKVLVERFLPDRYKEGYIKKNNTYAGYYRKYDATVPSYLQNRPEFFTKHCMGRIASASYLEDREEAIFVVGPGKYQIQSETKHGYWHTFTFGTGEVAPSCTCQDWQLNGLPCKHLFGLLCFKGESWDQLPANYRNSPFFTIDEEVLFKSTKITPNNTDPGNYEVHVNVPSSNLPEIPTPMFPKQTELSQCHDLLAQIKSKTYLVTDGEAIRHTNEKLKTILQKLQESISNESGVDLRPSPAKKRRLQLKKKPGTKPEAKECVQSHLPIRPGKRCVQSGRVGHKAEMMKRQNGINLALSGDTVECHVVQEEQVLDNFNCQEPIVLTSSAVLSSRKAPKAKSSMPTSSVVQSNHRSTTVHSTKSNIVTPSFKKNTIFEESIKPSVIYKDSNMESTNITLGKYKSHHITYDSISSINGMLTDEVIDSYLDLISCRSAIGKKYYEKKEGASKFTFFNSLGETRQEKEVITRNWGNFSRMKDITCQYVTIDHDKQQDGYTCGLWCIHAVEHLLKYGLSKTPRISQPDFLALRLNVATLILRNIVVADKRQFKVMPVGQKIKLTFE</sequence>
<keyword evidence="1" id="KW-0863">Zinc-finger</keyword>
<dbReference type="InterPro" id="IPR029309">
    <property type="entry name" value="CaRF"/>
</dbReference>
<dbReference type="PROSITE" id="PS50966">
    <property type="entry name" value="ZF_SWIM"/>
    <property type="match status" value="1"/>
</dbReference>
<dbReference type="GO" id="GO:0003700">
    <property type="term" value="F:DNA-binding transcription factor activity"/>
    <property type="evidence" value="ECO:0007669"/>
    <property type="project" value="InterPro"/>
</dbReference>
<dbReference type="KEGG" id="lak:106175477"/>
<dbReference type="InterPro" id="IPR038765">
    <property type="entry name" value="Papain-like_cys_pep_sf"/>
</dbReference>
<evidence type="ECO:0000256" key="2">
    <source>
        <dbReference type="SAM" id="MobiDB-lite"/>
    </source>
</evidence>
<protein>
    <submittedName>
        <fullName evidence="5">Uncharacterized protein LOC106175477</fullName>
    </submittedName>
</protein>